<evidence type="ECO:0000256" key="1">
    <source>
        <dbReference type="SAM" id="MobiDB-lite"/>
    </source>
</evidence>
<sequence>MIMNSSTGRPSRSNPSPPSSLEPTTPSSVTRPPRSHNSHSGSGRSSPSPKTSEHNSPKHPVTGLVTAHPPSGHISPASGHPSPASENTSPPVRYPANRPPGSHGSHSGSRRSSPSPKTSEHNSPKHPVTGLVTAHPPSGHISPASGHPSPASGNTSPPVRSPANGSPERHSVSSSRDASRSDKSGRTQSGSPPPRSKNAQTPVTNTPSVVNSTSPAGLSSPSNSNSSGSLLVASDQWLDERVKDLARLEGKVIQVTNQEGSSVKEIQGYLQEIAANMKKTSSGSNEMTPEILQRLKDLLNTAQKITQVIYKSFQPIEDSNWRPPLIAYARQIIRFAEGKVVLQANFLVQFASTCEAQFARWGILEDVDIAIVKVNQLLPNFTNGELCALQSALFHLYLARFHQFSDIQDAQEAIIIGKKLSEGEGRNSPSWDSQRIYLVLVHLEIARQQLGSSNDIPVVLEKLEPIAHASTPNKEELIYLCEALALECRDSDPPKRNTLNRLRGQLVKVGKLYVLPEKNSKITVPEASQLATLAFSYLTLYENNMGTDKLHKAIGYYVAATTSAIIDKKHPFRCSWLIGLGRAYKFQRQIIQATMCFQEAASLVHAIPTERMEACYQWEEIQGANLIKVYQHMLDIIPRLVGLEQHLSYRIKNIKLMNDLAQRASQAAIKDQNLSLALEFAERCRGIIFRSALEVRTLLVLPEFHQLHQEAKHKARAQSLMQAVKNLNQTSSLLSLTNTDQEEKQQQHRNAAKYVNEVRKVQRDIEGLGNFLQPISEKLIQAAQHSHIIIVNASQNYWDALIIKQGANTPQHITFQLEGQIYRKLAFEWIKSNLKNREEWVGPGRGLAKEGAKEASIEMKEVLVALWKDVVKPIIQHLRCIQQTINTFSDVEKLERITWCITGGLVFIPIHAAGDYDTQKSLEKLFNYAISSYTPDLSSLLTLNSLSHTKSQEIHVVAMQNTPNSSNLPGTMPEMKSIKELTKAHNLPCKTYVNDEATIEKVLKGLEASTSAHLACHGKQDEDDPTESFFALHDGRLTIEKLLKLKFEPKDLAFLSACYTAKGHPQMPNEALHLALTMMLLGFRSVVASMWALSDECAPIVTASFYNRVIKNGKVDLTKVASALHFALHELRANVGEHMLLQWCPIIHFGV</sequence>
<reference evidence="3 4" key="1">
    <citation type="journal article" date="2019" name="Fungal Biol. Biotechnol.">
        <title>Draft genome sequence of fastidious pathogen Ceratobasidium theobromae, which causes vascular-streak dieback in Theobroma cacao.</title>
        <authorList>
            <person name="Ali S.S."/>
            <person name="Asman A."/>
            <person name="Shao J."/>
            <person name="Firmansyah A.P."/>
            <person name="Susilo A.W."/>
            <person name="Rosmana A."/>
            <person name="McMahon P."/>
            <person name="Junaid M."/>
            <person name="Guest D."/>
            <person name="Kheng T.Y."/>
            <person name="Meinhardt L.W."/>
            <person name="Bailey B.A."/>
        </authorList>
    </citation>
    <scope>NUCLEOTIDE SEQUENCE [LARGE SCALE GENOMIC DNA]</scope>
    <source>
        <strain evidence="3 4">CT2</strain>
    </source>
</reference>
<feature type="compositionally biased region" description="Low complexity" evidence="1">
    <location>
        <begin position="21"/>
        <end position="32"/>
    </location>
</feature>
<dbReference type="Pfam" id="PF12770">
    <property type="entry name" value="CHAT"/>
    <property type="match status" value="1"/>
</dbReference>
<feature type="compositionally biased region" description="Low complexity" evidence="1">
    <location>
        <begin position="38"/>
        <end position="49"/>
    </location>
</feature>
<dbReference type="GO" id="GO:0016301">
    <property type="term" value="F:kinase activity"/>
    <property type="evidence" value="ECO:0007669"/>
    <property type="project" value="UniProtKB-KW"/>
</dbReference>
<dbReference type="EMBL" id="SSOP01000508">
    <property type="protein sequence ID" value="KAB5588261.1"/>
    <property type="molecule type" value="Genomic_DNA"/>
</dbReference>
<feature type="compositionally biased region" description="Low complexity" evidence="1">
    <location>
        <begin position="134"/>
        <end position="153"/>
    </location>
</feature>
<gene>
    <name evidence="3" type="ORF">CTheo_8296</name>
</gene>
<accession>A0A5N5QA36</accession>
<evidence type="ECO:0000313" key="4">
    <source>
        <dbReference type="Proteomes" id="UP000383932"/>
    </source>
</evidence>
<proteinExistence type="predicted"/>
<feature type="compositionally biased region" description="Low complexity" evidence="1">
    <location>
        <begin position="1"/>
        <end position="14"/>
    </location>
</feature>
<comment type="caution">
    <text evidence="3">The sequence shown here is derived from an EMBL/GenBank/DDBJ whole genome shotgun (WGS) entry which is preliminary data.</text>
</comment>
<protein>
    <submittedName>
        <fullName evidence="3">Protein kinase rad3</fullName>
    </submittedName>
</protein>
<feature type="compositionally biased region" description="Low complexity" evidence="1">
    <location>
        <begin position="99"/>
        <end position="116"/>
    </location>
</feature>
<name>A0A5N5QA36_9AGAM</name>
<evidence type="ECO:0000313" key="3">
    <source>
        <dbReference type="EMBL" id="KAB5588261.1"/>
    </source>
</evidence>
<keyword evidence="4" id="KW-1185">Reference proteome</keyword>
<feature type="compositionally biased region" description="Polar residues" evidence="1">
    <location>
        <begin position="197"/>
        <end position="210"/>
    </location>
</feature>
<dbReference type="Proteomes" id="UP000383932">
    <property type="component" value="Unassembled WGS sequence"/>
</dbReference>
<dbReference type="OrthoDB" id="9991317at2759"/>
<feature type="compositionally biased region" description="Basic and acidic residues" evidence="1">
    <location>
        <begin position="167"/>
        <end position="185"/>
    </location>
</feature>
<feature type="domain" description="CHAT" evidence="2">
    <location>
        <begin position="861"/>
        <end position="1150"/>
    </location>
</feature>
<evidence type="ECO:0000259" key="2">
    <source>
        <dbReference type="Pfam" id="PF12770"/>
    </source>
</evidence>
<keyword evidence="3" id="KW-0808">Transferase</keyword>
<organism evidence="3 4">
    <name type="scientific">Ceratobasidium theobromae</name>
    <dbReference type="NCBI Taxonomy" id="1582974"/>
    <lineage>
        <taxon>Eukaryota</taxon>
        <taxon>Fungi</taxon>
        <taxon>Dikarya</taxon>
        <taxon>Basidiomycota</taxon>
        <taxon>Agaricomycotina</taxon>
        <taxon>Agaricomycetes</taxon>
        <taxon>Cantharellales</taxon>
        <taxon>Ceratobasidiaceae</taxon>
        <taxon>Ceratobasidium</taxon>
    </lineage>
</organism>
<dbReference type="InterPro" id="IPR024983">
    <property type="entry name" value="CHAT_dom"/>
</dbReference>
<feature type="region of interest" description="Disordered" evidence="1">
    <location>
        <begin position="1"/>
        <end position="229"/>
    </location>
</feature>
<dbReference type="AlphaFoldDB" id="A0A5N5QA36"/>
<feature type="compositionally biased region" description="Low complexity" evidence="1">
    <location>
        <begin position="211"/>
        <end position="229"/>
    </location>
</feature>
<keyword evidence="3" id="KW-0418">Kinase</keyword>